<evidence type="ECO:0000313" key="1">
    <source>
        <dbReference type="EMBL" id="KAK2613967.1"/>
    </source>
</evidence>
<organism evidence="1 2">
    <name type="scientific">Phomopsis amygdali</name>
    <name type="common">Fusicoccum amygdali</name>
    <dbReference type="NCBI Taxonomy" id="1214568"/>
    <lineage>
        <taxon>Eukaryota</taxon>
        <taxon>Fungi</taxon>
        <taxon>Dikarya</taxon>
        <taxon>Ascomycota</taxon>
        <taxon>Pezizomycotina</taxon>
        <taxon>Sordariomycetes</taxon>
        <taxon>Sordariomycetidae</taxon>
        <taxon>Diaporthales</taxon>
        <taxon>Diaporthaceae</taxon>
        <taxon>Diaporthe</taxon>
    </lineage>
</organism>
<proteinExistence type="predicted"/>
<dbReference type="Proteomes" id="UP001265746">
    <property type="component" value="Unassembled WGS sequence"/>
</dbReference>
<sequence>MDSPAWRFAHIEELVEHLAPFIDDHTVLWSLCLTSRAFNRIFRKYLWAEIVWDHRSDGFFRSSDSLALFLKNHQVDLAQVRSLRGARRVNTGIDQGRDDVSYLAGMERLQQHTSNLRSYEFLEP</sequence>
<keyword evidence="2" id="KW-1185">Reference proteome</keyword>
<comment type="caution">
    <text evidence="1">The sequence shown here is derived from an EMBL/GenBank/DDBJ whole genome shotgun (WGS) entry which is preliminary data.</text>
</comment>
<dbReference type="AlphaFoldDB" id="A0AAD9W7I7"/>
<dbReference type="EMBL" id="JAUJFL010000001">
    <property type="protein sequence ID" value="KAK2613967.1"/>
    <property type="molecule type" value="Genomic_DNA"/>
</dbReference>
<protein>
    <recommendedName>
        <fullName evidence="3">F-box domain-containing protein</fullName>
    </recommendedName>
</protein>
<name>A0AAD9W7I7_PHOAM</name>
<evidence type="ECO:0000313" key="2">
    <source>
        <dbReference type="Proteomes" id="UP001265746"/>
    </source>
</evidence>
<evidence type="ECO:0008006" key="3">
    <source>
        <dbReference type="Google" id="ProtNLM"/>
    </source>
</evidence>
<gene>
    <name evidence="1" type="ORF">N8I77_000833</name>
</gene>
<reference evidence="1" key="1">
    <citation type="submission" date="2023-06" db="EMBL/GenBank/DDBJ databases">
        <authorList>
            <person name="Noh H."/>
        </authorList>
    </citation>
    <scope>NUCLEOTIDE SEQUENCE</scope>
    <source>
        <strain evidence="1">DUCC20226</strain>
    </source>
</reference>
<accession>A0AAD9W7I7</accession>